<sequence length="225" mass="23935">MDGYRDSIRKVMSDLAEQSTAGTGVNRALGTVTAGAVRLIRGAECADLMLIDGERFESVAPTAAFVTELDAVQMQYGRGPCLEAALDDPVIRVPDLAREGRWPEFTAAATARGVRSVLTFQIHRCQHCAGALNVYGCAAGTFTVEDEAIGAMLAAHAAIALLAHQKAAALDSMDDRDVLGQAKGILMERFKIDATRAMQLIAARSKDANASIKSIAHDIISFISE</sequence>
<feature type="domain" description="ANTAR" evidence="5">
    <location>
        <begin position="159"/>
        <end position="220"/>
    </location>
</feature>
<dbReference type="Proteomes" id="UP000465306">
    <property type="component" value="Unassembled WGS sequence"/>
</dbReference>
<keyword evidence="2" id="KW-0418">Kinase</keyword>
<dbReference type="SMART" id="SM00065">
    <property type="entry name" value="GAF"/>
    <property type="match status" value="1"/>
</dbReference>
<dbReference type="InterPro" id="IPR012074">
    <property type="entry name" value="GAF_ANTAR"/>
</dbReference>
<dbReference type="InterPro" id="IPR011006">
    <property type="entry name" value="CheY-like_superfamily"/>
</dbReference>
<reference evidence="6 7" key="1">
    <citation type="journal article" date="2019" name="Emerg. Microbes Infect.">
        <title>Comprehensive subspecies identification of 175 nontuberculous mycobacteria species based on 7547 genomic profiles.</title>
        <authorList>
            <person name="Matsumoto Y."/>
            <person name="Kinjo T."/>
            <person name="Motooka D."/>
            <person name="Nabeya D."/>
            <person name="Jung N."/>
            <person name="Uechi K."/>
            <person name="Horii T."/>
            <person name="Iida T."/>
            <person name="Fujita J."/>
            <person name="Nakamura S."/>
        </authorList>
    </citation>
    <scope>NUCLEOTIDE SEQUENCE [LARGE SCALE GENOMIC DNA]</scope>
    <source>
        <strain evidence="6 7">JCM 13573</strain>
    </source>
</reference>
<dbReference type="Pfam" id="PF13185">
    <property type="entry name" value="GAF_2"/>
    <property type="match status" value="1"/>
</dbReference>
<keyword evidence="1" id="KW-0808">Transferase</keyword>
<evidence type="ECO:0000256" key="3">
    <source>
        <dbReference type="ARBA" id="ARBA00023015"/>
    </source>
</evidence>
<keyword evidence="3" id="KW-0805">Transcription regulation</keyword>
<evidence type="ECO:0000313" key="7">
    <source>
        <dbReference type="Proteomes" id="UP000465306"/>
    </source>
</evidence>
<dbReference type="Gene3D" id="1.10.10.10">
    <property type="entry name" value="Winged helix-like DNA-binding domain superfamily/Winged helix DNA-binding domain"/>
    <property type="match status" value="1"/>
</dbReference>
<protein>
    <recommendedName>
        <fullName evidence="5">ANTAR domain-containing protein</fullName>
    </recommendedName>
</protein>
<dbReference type="SUPFAM" id="SSF55781">
    <property type="entry name" value="GAF domain-like"/>
    <property type="match status" value="1"/>
</dbReference>
<dbReference type="InterPro" id="IPR005561">
    <property type="entry name" value="ANTAR"/>
</dbReference>
<evidence type="ECO:0000256" key="2">
    <source>
        <dbReference type="ARBA" id="ARBA00022777"/>
    </source>
</evidence>
<evidence type="ECO:0000256" key="4">
    <source>
        <dbReference type="ARBA" id="ARBA00023163"/>
    </source>
</evidence>
<name>A0ABQ1BHC9_9MYCO</name>
<dbReference type="SUPFAM" id="SSF52172">
    <property type="entry name" value="CheY-like"/>
    <property type="match status" value="1"/>
</dbReference>
<dbReference type="InterPro" id="IPR036388">
    <property type="entry name" value="WH-like_DNA-bd_sf"/>
</dbReference>
<evidence type="ECO:0000259" key="5">
    <source>
        <dbReference type="PROSITE" id="PS50921"/>
    </source>
</evidence>
<dbReference type="SMART" id="SM01012">
    <property type="entry name" value="ANTAR"/>
    <property type="match status" value="1"/>
</dbReference>
<dbReference type="PROSITE" id="PS50921">
    <property type="entry name" value="ANTAR"/>
    <property type="match status" value="1"/>
</dbReference>
<evidence type="ECO:0000313" key="6">
    <source>
        <dbReference type="EMBL" id="GFG62644.1"/>
    </source>
</evidence>
<evidence type="ECO:0000256" key="1">
    <source>
        <dbReference type="ARBA" id="ARBA00022679"/>
    </source>
</evidence>
<gene>
    <name evidence="6" type="ORF">MKUB_01340</name>
</gene>
<dbReference type="PIRSF" id="PIRSF036625">
    <property type="entry name" value="GAF_ANTAR"/>
    <property type="match status" value="1"/>
</dbReference>
<comment type="caution">
    <text evidence="6">The sequence shown here is derived from an EMBL/GenBank/DDBJ whole genome shotgun (WGS) entry which is preliminary data.</text>
</comment>
<keyword evidence="7" id="KW-1185">Reference proteome</keyword>
<proteinExistence type="predicted"/>
<dbReference type="EMBL" id="BLKU01000001">
    <property type="protein sequence ID" value="GFG62644.1"/>
    <property type="molecule type" value="Genomic_DNA"/>
</dbReference>
<keyword evidence="4" id="KW-0804">Transcription</keyword>
<dbReference type="InterPro" id="IPR029016">
    <property type="entry name" value="GAF-like_dom_sf"/>
</dbReference>
<dbReference type="Pfam" id="PF03861">
    <property type="entry name" value="ANTAR"/>
    <property type="match status" value="1"/>
</dbReference>
<dbReference type="InterPro" id="IPR003018">
    <property type="entry name" value="GAF"/>
</dbReference>
<organism evidence="6 7">
    <name type="scientific">Mycobacterium kubicae</name>
    <dbReference type="NCBI Taxonomy" id="120959"/>
    <lineage>
        <taxon>Bacteria</taxon>
        <taxon>Bacillati</taxon>
        <taxon>Actinomycetota</taxon>
        <taxon>Actinomycetes</taxon>
        <taxon>Mycobacteriales</taxon>
        <taxon>Mycobacteriaceae</taxon>
        <taxon>Mycobacterium</taxon>
        <taxon>Mycobacterium simiae complex</taxon>
    </lineage>
</organism>
<accession>A0ABQ1BHC9</accession>
<dbReference type="Gene3D" id="3.30.450.40">
    <property type="match status" value="1"/>
</dbReference>